<protein>
    <recommendedName>
        <fullName evidence="3">HMA domain-containing protein</fullName>
    </recommendedName>
</protein>
<dbReference type="RefSeq" id="WP_029103738.1">
    <property type="nucleotide sequence ID" value="NZ_UGQB01000004.1"/>
</dbReference>
<name>A0A378QXE2_9GAMM</name>
<accession>A0A378QXE2</accession>
<dbReference type="Proteomes" id="UP000254065">
    <property type="component" value="Unassembled WGS sequence"/>
</dbReference>
<dbReference type="OrthoDB" id="6650145at2"/>
<sequence>MPQSQFNLTVADQAAADALIAKTETIAGVKFVNVNIDKGTVIVTHSEDFDEAAFKVAAGI</sequence>
<evidence type="ECO:0000313" key="2">
    <source>
        <dbReference type="Proteomes" id="UP000254065"/>
    </source>
</evidence>
<keyword evidence="2" id="KW-1185">Reference proteome</keyword>
<proteinExistence type="predicted"/>
<dbReference type="EMBL" id="UGQB01000004">
    <property type="protein sequence ID" value="STZ07644.1"/>
    <property type="molecule type" value="Genomic_DNA"/>
</dbReference>
<gene>
    <name evidence="1" type="ORF">NCTC12877_00621</name>
</gene>
<dbReference type="AlphaFoldDB" id="A0A378QXE2"/>
<evidence type="ECO:0000313" key="1">
    <source>
        <dbReference type="EMBL" id="STZ07644.1"/>
    </source>
</evidence>
<reference evidence="1 2" key="1">
    <citation type="submission" date="2018-06" db="EMBL/GenBank/DDBJ databases">
        <authorList>
            <consortium name="Pathogen Informatics"/>
            <person name="Doyle S."/>
        </authorList>
    </citation>
    <scope>NUCLEOTIDE SEQUENCE [LARGE SCALE GENOMIC DNA]</scope>
    <source>
        <strain evidence="1 2">NCTC12877</strain>
    </source>
</reference>
<evidence type="ECO:0008006" key="3">
    <source>
        <dbReference type="Google" id="ProtNLM"/>
    </source>
</evidence>
<organism evidence="1 2">
    <name type="scientific">Moraxella caprae</name>
    <dbReference type="NCBI Taxonomy" id="90240"/>
    <lineage>
        <taxon>Bacteria</taxon>
        <taxon>Pseudomonadati</taxon>
        <taxon>Pseudomonadota</taxon>
        <taxon>Gammaproteobacteria</taxon>
        <taxon>Moraxellales</taxon>
        <taxon>Moraxellaceae</taxon>
        <taxon>Moraxella</taxon>
    </lineage>
</organism>